<proteinExistence type="predicted"/>
<protein>
    <submittedName>
        <fullName evidence="4">Uncharacterized protein LOC125386562</fullName>
    </submittedName>
</protein>
<evidence type="ECO:0000259" key="2">
    <source>
        <dbReference type="PROSITE" id="PS51029"/>
    </source>
</evidence>
<reference evidence="4" key="1">
    <citation type="submission" date="2025-08" db="UniProtKB">
        <authorList>
            <consortium name="RefSeq"/>
        </authorList>
    </citation>
    <scope>IDENTIFICATION</scope>
</reference>
<dbReference type="OrthoDB" id="8775784at2759"/>
<dbReference type="RefSeq" id="XP_048269308.1">
    <property type="nucleotide sequence ID" value="XM_048413351.1"/>
</dbReference>
<accession>A0A9C6SHW7</accession>
<dbReference type="KEGG" id="bter:125386562"/>
<sequence>MSLGKEWLKDSTFKLINLYQQQSVLWDRKHVNYRNREKKLLFEIGSKYECIAEEIRREIHNLKNQMSEELRKIKKRRSKSDTKKVRTSYWPYFNAFKFLIPVLIPTTRSRLKLFLKKILVNMSFSQKMDVKTKISKEPTNPPKVWTFKKRKCLNDVDEELCQVALQKLQEEPDNYDKFGQYIALQLRSLKSDFNKVRMRSEIKFIFK</sequence>
<organism evidence="3 4">
    <name type="scientific">Bombus terrestris</name>
    <name type="common">Buff-tailed bumblebee</name>
    <name type="synonym">Apis terrestris</name>
    <dbReference type="NCBI Taxonomy" id="30195"/>
    <lineage>
        <taxon>Eukaryota</taxon>
        <taxon>Metazoa</taxon>
        <taxon>Ecdysozoa</taxon>
        <taxon>Arthropoda</taxon>
        <taxon>Hexapoda</taxon>
        <taxon>Insecta</taxon>
        <taxon>Pterygota</taxon>
        <taxon>Neoptera</taxon>
        <taxon>Endopterygota</taxon>
        <taxon>Hymenoptera</taxon>
        <taxon>Apocrita</taxon>
        <taxon>Aculeata</taxon>
        <taxon>Apoidea</taxon>
        <taxon>Anthophila</taxon>
        <taxon>Apidae</taxon>
        <taxon>Bombus</taxon>
        <taxon>Bombus</taxon>
    </lineage>
</organism>
<evidence type="ECO:0000313" key="3">
    <source>
        <dbReference type="Proteomes" id="UP000835206"/>
    </source>
</evidence>
<dbReference type="Pfam" id="PF10545">
    <property type="entry name" value="MADF_DNA_bdg"/>
    <property type="match status" value="1"/>
</dbReference>
<feature type="domain" description="MADF" evidence="2">
    <location>
        <begin position="14"/>
        <end position="104"/>
    </location>
</feature>
<keyword evidence="3" id="KW-1185">Reference proteome</keyword>
<dbReference type="AlphaFoldDB" id="A0A9C6SHW7"/>
<feature type="coiled-coil region" evidence="1">
    <location>
        <begin position="45"/>
        <end position="79"/>
    </location>
</feature>
<dbReference type="PANTHER" id="PTHR21505">
    <property type="entry name" value="MADF DOMAIN-CONTAINING PROTEIN-RELATED"/>
    <property type="match status" value="1"/>
</dbReference>
<name>A0A9C6SHW7_BOMTE</name>
<dbReference type="Proteomes" id="UP000835206">
    <property type="component" value="Chromosome 16"/>
</dbReference>
<evidence type="ECO:0000313" key="4">
    <source>
        <dbReference type="RefSeq" id="XP_048269308.1"/>
    </source>
</evidence>
<evidence type="ECO:0000256" key="1">
    <source>
        <dbReference type="SAM" id="Coils"/>
    </source>
</evidence>
<dbReference type="SMART" id="SM00595">
    <property type="entry name" value="MADF"/>
    <property type="match status" value="1"/>
</dbReference>
<dbReference type="PANTHER" id="PTHR21505:SF12">
    <property type="entry name" value="MADF DOMAIN-CONTAINING PROTEIN-RELATED"/>
    <property type="match status" value="1"/>
</dbReference>
<dbReference type="GeneID" id="125386562"/>
<dbReference type="InterPro" id="IPR006578">
    <property type="entry name" value="MADF-dom"/>
</dbReference>
<keyword evidence="1" id="KW-0175">Coiled coil</keyword>
<dbReference type="PROSITE" id="PS51029">
    <property type="entry name" value="MADF"/>
    <property type="match status" value="1"/>
</dbReference>
<gene>
    <name evidence="4" type="primary">LOC125386562</name>
</gene>